<accession>A0A8D8LCB6</accession>
<proteinExistence type="predicted"/>
<organism evidence="2">
    <name type="scientific">Cacopsylla melanoneura</name>
    <dbReference type="NCBI Taxonomy" id="428564"/>
    <lineage>
        <taxon>Eukaryota</taxon>
        <taxon>Metazoa</taxon>
        <taxon>Ecdysozoa</taxon>
        <taxon>Arthropoda</taxon>
        <taxon>Hexapoda</taxon>
        <taxon>Insecta</taxon>
        <taxon>Pterygota</taxon>
        <taxon>Neoptera</taxon>
        <taxon>Paraneoptera</taxon>
        <taxon>Hemiptera</taxon>
        <taxon>Sternorrhyncha</taxon>
        <taxon>Psylloidea</taxon>
        <taxon>Psyllidae</taxon>
        <taxon>Psyllinae</taxon>
        <taxon>Cacopsylla</taxon>
    </lineage>
</organism>
<keyword evidence="1" id="KW-0472">Membrane</keyword>
<feature type="transmembrane region" description="Helical" evidence="1">
    <location>
        <begin position="6"/>
        <end position="26"/>
    </location>
</feature>
<dbReference type="AlphaFoldDB" id="A0A8D8LCB6"/>
<protein>
    <submittedName>
        <fullName evidence="2">Uncharacterized protein</fullName>
    </submittedName>
</protein>
<evidence type="ECO:0000313" key="2">
    <source>
        <dbReference type="EMBL" id="CAG6608099.1"/>
    </source>
</evidence>
<dbReference type="EMBL" id="HBUF01010190">
    <property type="protein sequence ID" value="CAG6608099.1"/>
    <property type="molecule type" value="Transcribed_RNA"/>
</dbReference>
<keyword evidence="1" id="KW-0812">Transmembrane</keyword>
<sequence>MSIVVWLPVLMIILLVVGGAIIYMLWKTRCEQFFAIDKSATLKNDFYETELFNMSTYTKDTSNNGKEYPRSVEDIRMVWCYDGYVRTAADVMRGAETRISSLSDVYQLWWNMRRNNAFAICNDF</sequence>
<name>A0A8D8LCB6_9HEMI</name>
<reference evidence="2" key="1">
    <citation type="submission" date="2021-05" db="EMBL/GenBank/DDBJ databases">
        <authorList>
            <person name="Alioto T."/>
            <person name="Alioto T."/>
            <person name="Gomez Garrido J."/>
        </authorList>
    </citation>
    <scope>NUCLEOTIDE SEQUENCE</scope>
</reference>
<keyword evidence="1" id="KW-1133">Transmembrane helix</keyword>
<evidence type="ECO:0000256" key="1">
    <source>
        <dbReference type="SAM" id="Phobius"/>
    </source>
</evidence>
<dbReference type="EMBL" id="HBUF01476530">
    <property type="protein sequence ID" value="CAG6744837.1"/>
    <property type="molecule type" value="Transcribed_RNA"/>
</dbReference>